<dbReference type="PANTHER" id="PTHR13217">
    <property type="entry name" value="PLECKSTRIN HOMOLOGY DOMAIN-CONTAINING FAMILY G MEMBER 7"/>
    <property type="match status" value="1"/>
</dbReference>
<evidence type="ECO:0000313" key="6">
    <source>
        <dbReference type="Proteomes" id="UP001642483"/>
    </source>
</evidence>
<name>A0ABP0GDA0_CLALP</name>
<evidence type="ECO:0000259" key="3">
    <source>
        <dbReference type="PROSITE" id="PS50003"/>
    </source>
</evidence>
<evidence type="ECO:0000256" key="2">
    <source>
        <dbReference type="SAM" id="MobiDB-lite"/>
    </source>
</evidence>
<dbReference type="InterPro" id="IPR001331">
    <property type="entry name" value="GDS_CDC24_CS"/>
</dbReference>
<dbReference type="Proteomes" id="UP001642483">
    <property type="component" value="Unassembled WGS sequence"/>
</dbReference>
<feature type="compositionally biased region" description="Polar residues" evidence="2">
    <location>
        <begin position="265"/>
        <end position="280"/>
    </location>
</feature>
<feature type="region of interest" description="Disordered" evidence="2">
    <location>
        <begin position="528"/>
        <end position="577"/>
    </location>
</feature>
<evidence type="ECO:0000259" key="4">
    <source>
        <dbReference type="PROSITE" id="PS50010"/>
    </source>
</evidence>
<evidence type="ECO:0000256" key="1">
    <source>
        <dbReference type="ARBA" id="ARBA00022658"/>
    </source>
</evidence>
<feature type="domain" description="DH" evidence="4">
    <location>
        <begin position="749"/>
        <end position="940"/>
    </location>
</feature>
<feature type="region of interest" description="Disordered" evidence="2">
    <location>
        <begin position="375"/>
        <end position="506"/>
    </location>
</feature>
<dbReference type="InterPro" id="IPR011993">
    <property type="entry name" value="PH-like_dom_sf"/>
</dbReference>
<organism evidence="5 6">
    <name type="scientific">Clavelina lepadiformis</name>
    <name type="common">Light-bulb sea squirt</name>
    <name type="synonym">Ascidia lepadiformis</name>
    <dbReference type="NCBI Taxonomy" id="159417"/>
    <lineage>
        <taxon>Eukaryota</taxon>
        <taxon>Metazoa</taxon>
        <taxon>Chordata</taxon>
        <taxon>Tunicata</taxon>
        <taxon>Ascidiacea</taxon>
        <taxon>Aplousobranchia</taxon>
        <taxon>Clavelinidae</taxon>
        <taxon>Clavelina</taxon>
    </lineage>
</organism>
<feature type="compositionally biased region" description="Basic and acidic residues" evidence="2">
    <location>
        <begin position="432"/>
        <end position="445"/>
    </location>
</feature>
<dbReference type="Gene3D" id="2.30.29.30">
    <property type="entry name" value="Pleckstrin-homology domain (PH domain)/Phosphotyrosine-binding domain (PTB)"/>
    <property type="match status" value="1"/>
</dbReference>
<evidence type="ECO:0000313" key="5">
    <source>
        <dbReference type="EMBL" id="CAK8688831.1"/>
    </source>
</evidence>
<dbReference type="EMBL" id="CAWYQH010000108">
    <property type="protein sequence ID" value="CAK8688831.1"/>
    <property type="molecule type" value="Genomic_DNA"/>
</dbReference>
<comment type="caution">
    <text evidence="5">The sequence shown here is derived from an EMBL/GenBank/DDBJ whole genome shotgun (WGS) entry which is preliminary data.</text>
</comment>
<feature type="region of interest" description="Disordered" evidence="2">
    <location>
        <begin position="35"/>
        <end position="139"/>
    </location>
</feature>
<feature type="region of interest" description="Disordered" evidence="2">
    <location>
        <begin position="224"/>
        <end position="300"/>
    </location>
</feature>
<feature type="domain" description="PH" evidence="3">
    <location>
        <begin position="994"/>
        <end position="1120"/>
    </location>
</feature>
<dbReference type="InterPro" id="IPR035899">
    <property type="entry name" value="DBL_dom_sf"/>
</dbReference>
<dbReference type="SUPFAM" id="SSF48065">
    <property type="entry name" value="DBL homology domain (DH-domain)"/>
    <property type="match status" value="1"/>
</dbReference>
<protein>
    <submittedName>
        <fullName evidence="5">Uncharacterized protein</fullName>
    </submittedName>
</protein>
<feature type="compositionally biased region" description="Basic and acidic residues" evidence="2">
    <location>
        <begin position="48"/>
        <end position="60"/>
    </location>
</feature>
<dbReference type="CDD" id="cd00160">
    <property type="entry name" value="RhoGEF"/>
    <property type="match status" value="1"/>
</dbReference>
<feature type="compositionally biased region" description="Polar residues" evidence="2">
    <location>
        <begin position="547"/>
        <end position="559"/>
    </location>
</feature>
<dbReference type="PROSITE" id="PS50010">
    <property type="entry name" value="DH_2"/>
    <property type="match status" value="1"/>
</dbReference>
<dbReference type="SUPFAM" id="SSF50729">
    <property type="entry name" value="PH domain-like"/>
    <property type="match status" value="1"/>
</dbReference>
<dbReference type="SMART" id="SM00233">
    <property type="entry name" value="PH"/>
    <property type="match status" value="1"/>
</dbReference>
<dbReference type="PROSITE" id="PS00741">
    <property type="entry name" value="DH_1"/>
    <property type="match status" value="1"/>
</dbReference>
<dbReference type="Pfam" id="PF00621">
    <property type="entry name" value="RhoGEF"/>
    <property type="match status" value="1"/>
</dbReference>
<dbReference type="PROSITE" id="PS50003">
    <property type="entry name" value="PH_DOMAIN"/>
    <property type="match status" value="1"/>
</dbReference>
<feature type="compositionally biased region" description="Polar residues" evidence="2">
    <location>
        <begin position="1196"/>
        <end position="1206"/>
    </location>
</feature>
<keyword evidence="1" id="KW-0344">Guanine-nucleotide releasing factor</keyword>
<feature type="compositionally biased region" description="Low complexity" evidence="2">
    <location>
        <begin position="491"/>
        <end position="502"/>
    </location>
</feature>
<feature type="compositionally biased region" description="Polar residues" evidence="2">
    <location>
        <begin position="1149"/>
        <end position="1175"/>
    </location>
</feature>
<feature type="compositionally biased region" description="Basic and acidic residues" evidence="2">
    <location>
        <begin position="281"/>
        <end position="297"/>
    </location>
</feature>
<accession>A0ABP0GDA0</accession>
<dbReference type="Gene3D" id="1.20.900.10">
    <property type="entry name" value="Dbl homology (DH) domain"/>
    <property type="match status" value="1"/>
</dbReference>
<dbReference type="InterPro" id="IPR055251">
    <property type="entry name" value="SOS1_NGEF_PH"/>
</dbReference>
<feature type="compositionally biased region" description="Low complexity" evidence="2">
    <location>
        <begin position="1176"/>
        <end position="1192"/>
    </location>
</feature>
<gene>
    <name evidence="5" type="ORF">CVLEPA_LOCUS20798</name>
</gene>
<dbReference type="SMART" id="SM00325">
    <property type="entry name" value="RhoGEF"/>
    <property type="match status" value="1"/>
</dbReference>
<reference evidence="5 6" key="1">
    <citation type="submission" date="2024-02" db="EMBL/GenBank/DDBJ databases">
        <authorList>
            <person name="Daric V."/>
            <person name="Darras S."/>
        </authorList>
    </citation>
    <scope>NUCLEOTIDE SEQUENCE [LARGE SCALE GENOMIC DNA]</scope>
</reference>
<feature type="region of interest" description="Disordered" evidence="2">
    <location>
        <begin position="1149"/>
        <end position="1206"/>
    </location>
</feature>
<sequence>MATRYGPTLRTDGTTSLSHFSELSRSIEMGRSAVFHVPQKTHQRQKRLSIDPGEKTKDEGNLDDSSGPKKLQIGDLSSLGINKKKQKWSKENTSSNLPTNEVRRASFAAEQSQTFQSDDFAPVEKYNPPQYNRDPINDPVYERRASDDVRRPGVTASTAADNFNLRQRSEVTFVGYRSSGIRKESEKAFLVKTNRKLSIDTTACRPRHHVTISEKKNVVKVLGKESVDGGSVRGRNPAKSSRRTSVVSSEAKRRSRSEPPVPRPTNTESDLASSLLIENSNESRVKSSKMEERDYSRRRSSSFLVPVPMKVTSFTSSGDEITQEYFFLNKFHDGNFLKQAYPDRGKACKTESNKKTSKEMHLKYGDKLEKAKATFSKLERKSSDFPSTAKQHKGRGKVKSPDEEDQEQPFTEAPVGERFNPTLETKSSGKHPKSESFHLDSERFPRRTARPSFSAPSSPTMLAKKPRKSEFSRKAKREKYPSAGNSPQTASSGSQESLNSLSHHINHTHSPSLLEQEFSPNQENIKSTQKENKSLQVDDVTRKPQATARSSSDPTTSKGPQMRKGNQAVYNNNTLPRNRRLHGQIVDLTDWDIQDSENRRRSDTVVNAYDTQGKEPLYENGERIQTNGVPVTIQESPSEPAVRPTARRAAVVSTLPDSDLSVLSDTIANLQRNQPIALSTQLKRSKWNFPKLNFMTKDKDREQKLEDVLMSWKANKPDQAIDAILQEIKSCKKSNKCASEVNGNNRERKRHDAVWELFSSERTYLLNHLLVLRQVFMEPLQELQCEGFLLTVDVRSLFGNLEELCKVSLDFCHALLEVVGNKHPGDFGCADSIDIAFENFDKTICPPYQRYFSGYRNSLTDREDLKSNEDYLIFMKWCERNPRCQRLKLNDFLVSPMQRLTKFPLLLRNIAAYTADQSQTASIFKTLSAVQESLKALEGKVTWLNHFQFLQDLQNSISWPPVYEIDTKTVLPESLRNALSHQTCKNIIANPNRRLILEGPLSVIENGKPIELYAFLFDDMLLLTKPKKGKRKTSEVPSSLKRHSLLKDGTVLSVHRQPIALDRFMVYDVDVDNVTSMGIKRAFVLVQENRFQQMCAITMLQAPSEDAKRSWLTQLASTAAQWMEKNVYSGENTTMNSPVVKRNNRLAKNSESFQRTTGKQRTAFASATSKTSDGQSSNNDSESSRRSSSTSDTKNDVYSSDTCESV</sequence>
<proteinExistence type="predicted"/>
<keyword evidence="6" id="KW-1185">Reference proteome</keyword>
<dbReference type="InterPro" id="IPR040181">
    <property type="entry name" value="PKHG5/7"/>
</dbReference>
<dbReference type="PANTHER" id="PTHR13217:SF6">
    <property type="entry name" value="PLECKSTRIN HOMOLOGY DOMAIN-CONTAINING FAMILY G MEMBER 7"/>
    <property type="match status" value="1"/>
</dbReference>
<dbReference type="InterPro" id="IPR001849">
    <property type="entry name" value="PH_domain"/>
</dbReference>
<dbReference type="Pfam" id="PF22697">
    <property type="entry name" value="SOS1_NGEF_PH"/>
    <property type="match status" value="1"/>
</dbReference>
<dbReference type="InterPro" id="IPR000219">
    <property type="entry name" value="DH_dom"/>
</dbReference>